<feature type="non-terminal residue" evidence="1">
    <location>
        <position position="1"/>
    </location>
</feature>
<accession>A0A0K2TTZ4</accession>
<sequence length="63" mass="7182">LIIDGGRITQRTNLEPAVENQIFGILKIDPLGLQGIHFVRILPHGSSSTENIIRYWYCLFLCK</sequence>
<dbReference type="AlphaFoldDB" id="A0A0K2TTZ4"/>
<dbReference type="EMBL" id="HACA01012147">
    <property type="protein sequence ID" value="CDW29508.1"/>
    <property type="molecule type" value="Transcribed_RNA"/>
</dbReference>
<evidence type="ECO:0000313" key="1">
    <source>
        <dbReference type="EMBL" id="CDW29508.1"/>
    </source>
</evidence>
<name>A0A0K2TTZ4_LEPSM</name>
<proteinExistence type="predicted"/>
<protein>
    <submittedName>
        <fullName evidence="1">Uncharacterized protein</fullName>
    </submittedName>
</protein>
<organism evidence="1">
    <name type="scientific">Lepeophtheirus salmonis</name>
    <name type="common">Salmon louse</name>
    <name type="synonym">Caligus salmonis</name>
    <dbReference type="NCBI Taxonomy" id="72036"/>
    <lineage>
        <taxon>Eukaryota</taxon>
        <taxon>Metazoa</taxon>
        <taxon>Ecdysozoa</taxon>
        <taxon>Arthropoda</taxon>
        <taxon>Crustacea</taxon>
        <taxon>Multicrustacea</taxon>
        <taxon>Hexanauplia</taxon>
        <taxon>Copepoda</taxon>
        <taxon>Siphonostomatoida</taxon>
        <taxon>Caligidae</taxon>
        <taxon>Lepeophtheirus</taxon>
    </lineage>
</organism>
<reference evidence="1" key="1">
    <citation type="submission" date="2014-05" db="EMBL/GenBank/DDBJ databases">
        <authorList>
            <person name="Chronopoulou M."/>
        </authorList>
    </citation>
    <scope>NUCLEOTIDE SEQUENCE</scope>
    <source>
        <tissue evidence="1">Whole organism</tissue>
    </source>
</reference>